<dbReference type="InterPro" id="IPR013783">
    <property type="entry name" value="Ig-like_fold"/>
</dbReference>
<evidence type="ECO:0000313" key="4">
    <source>
        <dbReference type="Proteomes" id="UP000178435"/>
    </source>
</evidence>
<gene>
    <name evidence="3" type="ORF">A2149_09610</name>
</gene>
<organism evidence="3 4">
    <name type="scientific">Candidatus Schekmanbacteria bacterium RBG_16_38_11</name>
    <dbReference type="NCBI Taxonomy" id="1817880"/>
    <lineage>
        <taxon>Bacteria</taxon>
        <taxon>Candidatus Schekmaniibacteriota</taxon>
    </lineage>
</organism>
<protein>
    <recommendedName>
        <fullName evidence="5">Fibronectin type-III domain-containing protein</fullName>
    </recommendedName>
</protein>
<dbReference type="PANTHER" id="PTHR46580:SF4">
    <property type="entry name" value="ATP_GTP-BINDING PROTEIN"/>
    <property type="match status" value="1"/>
</dbReference>
<evidence type="ECO:0000256" key="1">
    <source>
        <dbReference type="ARBA" id="ARBA00022729"/>
    </source>
</evidence>
<dbReference type="InterPro" id="IPR028994">
    <property type="entry name" value="Integrin_alpha_N"/>
</dbReference>
<dbReference type="Gene3D" id="2.60.40.10">
    <property type="entry name" value="Immunoglobulins"/>
    <property type="match status" value="1"/>
</dbReference>
<evidence type="ECO:0000256" key="2">
    <source>
        <dbReference type="SAM" id="SignalP"/>
    </source>
</evidence>
<dbReference type="Pfam" id="PF13517">
    <property type="entry name" value="FG-GAP_3"/>
    <property type="match status" value="2"/>
</dbReference>
<dbReference type="EMBL" id="MGDF01000101">
    <property type="protein sequence ID" value="OGL45252.1"/>
    <property type="molecule type" value="Genomic_DNA"/>
</dbReference>
<sequence>MKFKPKIFFLVIFLILLFSKSSYPANFSDITSTNLPAISDFSLGAVAVDADKDGDFDIFVANNGQDRLLLNNSSGVFSDAYLPQDNDYSTGAAVGDVNGDGYDDIFVANFSVQNRMLINDGTGNFQDKANIWLPSDTSPSTSGAFGDIDGDGDLDLVVANSSSSKSDAIRILINDNKTKFVDETSTRLPVSNSAYTQKVILSDFDRDGDLDILAINSLGISNKLLINDGTGHFTEDTTGIIPTDSDSSNSAAIADIDIDGKIDYIFIANDGGQQNKLYIYNTSTSKFEDKTSTNLPADTDNSFDAAFGDLDGDGDLDIVIANGKDSGQANKVYINGDTGIFTSADASFFPQGTDFSTAVLIRNFDGISGNEIFIANAFNQQNKLYSAGEIPPAITLSSFTAEAKGKGVILRWETASELDNVGFNVLRAESEDGEYVKINEKIIRTKGNATKGAVYKFKDKNVQPGKTYWYKLEDIDRDGVSTLHGPVSVEVSYKKKGK</sequence>
<name>A0A1F7RUN5_9BACT</name>
<feature type="signal peptide" evidence="2">
    <location>
        <begin position="1"/>
        <end position="24"/>
    </location>
</feature>
<evidence type="ECO:0000313" key="3">
    <source>
        <dbReference type="EMBL" id="OGL45252.1"/>
    </source>
</evidence>
<dbReference type="PANTHER" id="PTHR46580">
    <property type="entry name" value="SENSOR KINASE-RELATED"/>
    <property type="match status" value="1"/>
</dbReference>
<dbReference type="SUPFAM" id="SSF69318">
    <property type="entry name" value="Integrin alpha N-terminal domain"/>
    <property type="match status" value="1"/>
</dbReference>
<accession>A0A1F7RUN5</accession>
<keyword evidence="1 2" id="KW-0732">Signal</keyword>
<dbReference type="Proteomes" id="UP000178435">
    <property type="component" value="Unassembled WGS sequence"/>
</dbReference>
<dbReference type="AlphaFoldDB" id="A0A1F7RUN5"/>
<feature type="chain" id="PRO_5009532268" description="Fibronectin type-III domain-containing protein" evidence="2">
    <location>
        <begin position="25"/>
        <end position="498"/>
    </location>
</feature>
<comment type="caution">
    <text evidence="3">The sequence shown here is derived from an EMBL/GenBank/DDBJ whole genome shotgun (WGS) entry which is preliminary data.</text>
</comment>
<proteinExistence type="predicted"/>
<reference evidence="3 4" key="1">
    <citation type="journal article" date="2016" name="Nat. Commun.">
        <title>Thousands of microbial genomes shed light on interconnected biogeochemical processes in an aquifer system.</title>
        <authorList>
            <person name="Anantharaman K."/>
            <person name="Brown C.T."/>
            <person name="Hug L.A."/>
            <person name="Sharon I."/>
            <person name="Castelle C.J."/>
            <person name="Probst A.J."/>
            <person name="Thomas B.C."/>
            <person name="Singh A."/>
            <person name="Wilkins M.J."/>
            <person name="Karaoz U."/>
            <person name="Brodie E.L."/>
            <person name="Williams K.H."/>
            <person name="Hubbard S.S."/>
            <person name="Banfield J.F."/>
        </authorList>
    </citation>
    <scope>NUCLEOTIDE SEQUENCE [LARGE SCALE GENOMIC DNA]</scope>
</reference>
<dbReference type="InterPro" id="IPR013517">
    <property type="entry name" value="FG-GAP"/>
</dbReference>
<dbReference type="Gene3D" id="2.130.10.130">
    <property type="entry name" value="Integrin alpha, N-terminal"/>
    <property type="match status" value="2"/>
</dbReference>
<evidence type="ECO:0008006" key="5">
    <source>
        <dbReference type="Google" id="ProtNLM"/>
    </source>
</evidence>